<dbReference type="EMBL" id="AP009044">
    <property type="protein sequence ID" value="BAF55112.1"/>
    <property type="molecule type" value="Genomic_DNA"/>
</dbReference>
<feature type="region of interest" description="Disordered" evidence="1">
    <location>
        <begin position="51"/>
        <end position="105"/>
    </location>
</feature>
<accession>A0AB72VCH4</accession>
<feature type="compositionally biased region" description="Basic and acidic residues" evidence="1">
    <location>
        <begin position="58"/>
        <end position="78"/>
    </location>
</feature>
<protein>
    <submittedName>
        <fullName evidence="2">Uncharacterized protein</fullName>
    </submittedName>
</protein>
<reference evidence="2" key="1">
    <citation type="journal article" date="2007" name="Microbiology">
        <title>Comparative analysis of the Corynebacterium glutamicum group and complete genome sequence of strain R.</title>
        <authorList>
            <person name="Yukawa H."/>
            <person name="Omumasaba C.A."/>
            <person name="Nonaka H."/>
            <person name="Kos P."/>
            <person name="Okai N."/>
            <person name="Suzuki N."/>
            <person name="Suda M."/>
            <person name="Tsuge Y."/>
            <person name="Watanabe J."/>
            <person name="Ikeda Y."/>
            <person name="Vertes A.A."/>
            <person name="Inui M."/>
        </authorList>
    </citation>
    <scope>NUCLEOTIDE SEQUENCE</scope>
    <source>
        <strain evidence="2">R</strain>
    </source>
</reference>
<proteinExistence type="predicted"/>
<name>A0AB72VCH4_CORGB</name>
<gene>
    <name evidence="2" type="ordered locus">cgR_5039</name>
</gene>
<evidence type="ECO:0000313" key="2">
    <source>
        <dbReference type="EMBL" id="BAF55112.1"/>
    </source>
</evidence>
<dbReference type="Proteomes" id="UP000006698">
    <property type="component" value="Chromosome"/>
</dbReference>
<dbReference type="KEGG" id="cgt:cgR_5039"/>
<organism evidence="2">
    <name type="scientific">Corynebacterium glutamicum (strain R)</name>
    <dbReference type="NCBI Taxonomy" id="340322"/>
    <lineage>
        <taxon>Bacteria</taxon>
        <taxon>Bacillati</taxon>
        <taxon>Actinomycetota</taxon>
        <taxon>Actinomycetes</taxon>
        <taxon>Mycobacteriales</taxon>
        <taxon>Corynebacteriaceae</taxon>
        <taxon>Corynebacterium</taxon>
    </lineage>
</organism>
<dbReference type="AlphaFoldDB" id="A0AB72VCH4"/>
<sequence length="105" mass="11547">MISAGLLIKYSPHSRGQTFKSNIFLHSNDPNLQKSTTIGQVKAICGVYSHIHSTPGMPKEEHSIPQQPEHQKHKEKGANEPTYKPDSVPVAKATGGDHPSRRSHC</sequence>
<evidence type="ECO:0000256" key="1">
    <source>
        <dbReference type="SAM" id="MobiDB-lite"/>
    </source>
</evidence>